<dbReference type="AlphaFoldDB" id="C1EA95"/>
<feature type="domain" description="PIN" evidence="2">
    <location>
        <begin position="97"/>
        <end position="262"/>
    </location>
</feature>
<dbReference type="InParanoid" id="C1EA95"/>
<evidence type="ECO:0000313" key="4">
    <source>
        <dbReference type="Proteomes" id="UP000002009"/>
    </source>
</evidence>
<feature type="region of interest" description="Disordered" evidence="1">
    <location>
        <begin position="316"/>
        <end position="380"/>
    </location>
</feature>
<dbReference type="RefSeq" id="XP_002503562.1">
    <property type="nucleotide sequence ID" value="XM_002503516.1"/>
</dbReference>
<dbReference type="Pfam" id="PF13638">
    <property type="entry name" value="PIN_4"/>
    <property type="match status" value="1"/>
</dbReference>
<sequence>MDMDVDMDDAVPFSQEDWTNGEEEDMEWDAAVLEAALHELDHLRHGRVPEASDATPRPTHERSLLDTNDAGLSHADGGVMSTTHETGQSSGPRVVTIVPDTNVLVHEGGASLDRLLGRFRARIGADGSVTRARVAVPRKVVQELDGLKTHAGGAGSGTGDRRSEVAALARSVNRALERRLVGARHKHEHDTQRDAARVDEGDAELLVQGPADAGAMRVRMRAEGLEKGGDEEIVYFCQRRRKSLGEVVVLLTADVNAAVTAASVAGPGDVPVCAFHPNDVQANDVLALFRAVGSFYAGAEERVRGVVADVTAAPGRGKSVTVGERAGESGGFVPSAWPPPPRAAPAPRGTLGHDPTTLAGGGGSSRQGPAATRGGVPANSDEAAASVSRVLDALDAAFPPAVEAMLREDLGDMWAVAVRDDAEDILEFTPDDAFEALRKNLMTLVAGRGPRGARGYPREAMDSIAVARRQRRQGRGWVGDRVNALGVVAAARDVLACLPGDIPEVVAARDVAEGRRRDLAG</sequence>
<evidence type="ECO:0000313" key="3">
    <source>
        <dbReference type="EMBL" id="ACO64820.1"/>
    </source>
</evidence>
<accession>C1EA95</accession>
<dbReference type="InterPro" id="IPR002716">
    <property type="entry name" value="PIN_dom"/>
</dbReference>
<organism evidence="3 4">
    <name type="scientific">Micromonas commoda (strain RCC299 / NOUM17 / CCMP2709)</name>
    <name type="common">Picoplanktonic green alga</name>
    <dbReference type="NCBI Taxonomy" id="296587"/>
    <lineage>
        <taxon>Eukaryota</taxon>
        <taxon>Viridiplantae</taxon>
        <taxon>Chlorophyta</taxon>
        <taxon>Mamiellophyceae</taxon>
        <taxon>Mamiellales</taxon>
        <taxon>Mamiellaceae</taxon>
        <taxon>Micromonas</taxon>
    </lineage>
</organism>
<dbReference type="Gene3D" id="3.40.50.1010">
    <property type="entry name" value="5'-nuclease"/>
    <property type="match status" value="1"/>
</dbReference>
<name>C1EA95_MICCC</name>
<dbReference type="Proteomes" id="UP000002009">
    <property type="component" value="Chromosome 7"/>
</dbReference>
<protein>
    <recommendedName>
        <fullName evidence="2">PIN domain-containing protein</fullName>
    </recommendedName>
</protein>
<dbReference type="EMBL" id="CP001328">
    <property type="protein sequence ID" value="ACO64820.1"/>
    <property type="molecule type" value="Genomic_DNA"/>
</dbReference>
<evidence type="ECO:0000259" key="2">
    <source>
        <dbReference type="Pfam" id="PF13638"/>
    </source>
</evidence>
<gene>
    <name evidence="3" type="ORF">MICPUN_59995</name>
</gene>
<proteinExistence type="predicted"/>
<dbReference type="KEGG" id="mis:MICPUN_59995"/>
<evidence type="ECO:0000256" key="1">
    <source>
        <dbReference type="SAM" id="MobiDB-lite"/>
    </source>
</evidence>
<dbReference type="OrthoDB" id="10679776at2759"/>
<reference evidence="3 4" key="1">
    <citation type="journal article" date="2009" name="Science">
        <title>Green evolution and dynamic adaptations revealed by genomes of the marine picoeukaryotes Micromonas.</title>
        <authorList>
            <person name="Worden A.Z."/>
            <person name="Lee J.H."/>
            <person name="Mock T."/>
            <person name="Rouze P."/>
            <person name="Simmons M.P."/>
            <person name="Aerts A.L."/>
            <person name="Allen A.E."/>
            <person name="Cuvelier M.L."/>
            <person name="Derelle E."/>
            <person name="Everett M.V."/>
            <person name="Foulon E."/>
            <person name="Grimwood J."/>
            <person name="Gundlach H."/>
            <person name="Henrissat B."/>
            <person name="Napoli C."/>
            <person name="McDonald S.M."/>
            <person name="Parker M.S."/>
            <person name="Rombauts S."/>
            <person name="Salamov A."/>
            <person name="Von Dassow P."/>
            <person name="Badger J.H."/>
            <person name="Coutinho P.M."/>
            <person name="Demir E."/>
            <person name="Dubchak I."/>
            <person name="Gentemann C."/>
            <person name="Eikrem W."/>
            <person name="Gready J.E."/>
            <person name="John U."/>
            <person name="Lanier W."/>
            <person name="Lindquist E.A."/>
            <person name="Lucas S."/>
            <person name="Mayer K.F."/>
            <person name="Moreau H."/>
            <person name="Not F."/>
            <person name="Otillar R."/>
            <person name="Panaud O."/>
            <person name="Pangilinan J."/>
            <person name="Paulsen I."/>
            <person name="Piegu B."/>
            <person name="Poliakov A."/>
            <person name="Robbens S."/>
            <person name="Schmutz J."/>
            <person name="Toulza E."/>
            <person name="Wyss T."/>
            <person name="Zelensky A."/>
            <person name="Zhou K."/>
            <person name="Armbrust E.V."/>
            <person name="Bhattacharya D."/>
            <person name="Goodenough U.W."/>
            <person name="Van de Peer Y."/>
            <person name="Grigoriev I.V."/>
        </authorList>
    </citation>
    <scope>NUCLEOTIDE SEQUENCE [LARGE SCALE GENOMIC DNA]</scope>
    <source>
        <strain evidence="4">RCC299 / NOUM17</strain>
    </source>
</reference>
<keyword evidence="4" id="KW-1185">Reference proteome</keyword>
<feature type="region of interest" description="Disordered" evidence="1">
    <location>
        <begin position="46"/>
        <end position="73"/>
    </location>
</feature>
<dbReference type="GeneID" id="8245198"/>